<evidence type="ECO:0000313" key="3">
    <source>
        <dbReference type="EMBL" id="WOC14341.1"/>
    </source>
</evidence>
<dbReference type="InterPro" id="IPR003870">
    <property type="entry name" value="DUF222"/>
</dbReference>
<organism evidence="3">
    <name type="scientific">Gordonia sp. MP11Mi</name>
    <dbReference type="NCBI Taxonomy" id="3022769"/>
    <lineage>
        <taxon>Bacteria</taxon>
        <taxon>Bacillati</taxon>
        <taxon>Actinomycetota</taxon>
        <taxon>Actinomycetes</taxon>
        <taxon>Mycobacteriales</taxon>
        <taxon>Gordoniaceae</taxon>
        <taxon>Gordonia</taxon>
    </lineage>
</organism>
<dbReference type="AlphaFoldDB" id="A0AA97D0A7"/>
<protein>
    <recommendedName>
        <fullName evidence="2">DUF222 domain-containing protein</fullName>
    </recommendedName>
</protein>
<proteinExistence type="predicted"/>
<feature type="domain" description="DUF222" evidence="2">
    <location>
        <begin position="103"/>
        <end position="329"/>
    </location>
</feature>
<accession>A0AA97D0A7</accession>
<sequence length="521" mass="56248">MQNTKGSRATSTIEVDGGSIVIRITKPQAEDGVDADQAALLQFAARADSFQGFILWQRYAAAYQVWQTKVDVADAAGADSFSRVYDPMCQTAASYAVLTGSKQFTAERFVDRAIACMERVPELGRLMRDGVLTPFWFHAALAQTEAVLDDDLLAVIDNEAARRFRGMGGLSKDRVVKTVNGIVAEHDADAARAATEAAKARKKVIATPVDSELSDITITASSEDAALITRSLDAVVAGVCEEDPRTKQGRRSDAAVARLTGTQFGCRCGNDDCPARLSEGEIAERCAKIVLHVVARRDTLTGDAETPAFLDGFGPISAAHARDVAGRTDTVRRDLDLGDLTDGTAQAGNRYRPTATCDTAVRALHGQCSTIGCDRPAWQCDLDHVQEYDHSAPEMGGPTCPCNLNPKCRFHHGLKTHVPGWVDDQIVDANGIVWTEVTTPEGITVRAQALNSWLLPELGLLPCTHAAPAAGTHRRDAGPGPQRELSRTQAKHRYRMKIRAANRRARGASEAEFASWGEPPF</sequence>
<evidence type="ECO:0000256" key="1">
    <source>
        <dbReference type="SAM" id="MobiDB-lite"/>
    </source>
</evidence>
<gene>
    <name evidence="3" type="ORF">MP11Mi_34630</name>
</gene>
<feature type="region of interest" description="Disordered" evidence="1">
    <location>
        <begin position="469"/>
        <end position="492"/>
    </location>
</feature>
<reference evidence="3" key="1">
    <citation type="submission" date="2023-06" db="EMBL/GenBank/DDBJ databases">
        <title>Gordonia sp. nov. and Pseudochrobactrum sp. nov., two species isolated from the burying beetle Nicrophorus vespilloides.</title>
        <authorList>
            <person name="Poehlein A."/>
            <person name="Guzman J."/>
            <person name="Daniel R."/>
            <person name="Vilcinskas A."/>
        </authorList>
    </citation>
    <scope>NUCLEOTIDE SEQUENCE</scope>
    <source>
        <strain evidence="3">MP11Mi</strain>
    </source>
</reference>
<evidence type="ECO:0000259" key="2">
    <source>
        <dbReference type="Pfam" id="PF02720"/>
    </source>
</evidence>
<name>A0AA97D0A7_9ACTN</name>
<dbReference type="RefSeq" id="WP_420040092.1">
    <property type="nucleotide sequence ID" value="NZ_CP128986.1"/>
</dbReference>
<dbReference type="Pfam" id="PF02720">
    <property type="entry name" value="DUF222"/>
    <property type="match status" value="1"/>
</dbReference>
<dbReference type="EMBL" id="CP128986">
    <property type="protein sequence ID" value="WOC14341.1"/>
    <property type="molecule type" value="Genomic_DNA"/>
</dbReference>